<evidence type="ECO:0000313" key="2">
    <source>
        <dbReference type="EMBL" id="QFC18289.1"/>
    </source>
</evidence>
<dbReference type="GO" id="GO:0016758">
    <property type="term" value="F:hexosyltransferase activity"/>
    <property type="evidence" value="ECO:0007669"/>
    <property type="project" value="UniProtKB-ARBA"/>
</dbReference>
<dbReference type="InterPro" id="IPR001173">
    <property type="entry name" value="Glyco_trans_2-like"/>
</dbReference>
<organism evidence="2">
    <name type="scientific">Vibrio parahaemolyticus</name>
    <dbReference type="NCBI Taxonomy" id="670"/>
    <lineage>
        <taxon>Bacteria</taxon>
        <taxon>Pseudomonadati</taxon>
        <taxon>Pseudomonadota</taxon>
        <taxon>Gammaproteobacteria</taxon>
        <taxon>Vibrionales</taxon>
        <taxon>Vibrionaceae</taxon>
        <taxon>Vibrio</taxon>
    </lineage>
</organism>
<dbReference type="Gene3D" id="3.90.550.10">
    <property type="entry name" value="Spore Coat Polysaccharide Biosynthesis Protein SpsA, Chain A"/>
    <property type="match status" value="1"/>
</dbReference>
<dbReference type="Pfam" id="PF00535">
    <property type="entry name" value="Glycos_transf_2"/>
    <property type="match status" value="1"/>
</dbReference>
<reference evidence="2" key="1">
    <citation type="journal article" date="2019" name="Int. J. Food Microbiol.">
        <title>Developing a novel molecular serotyping system based on capsular polysaccharide synthesis gene clusters of Vibrio parahaemolyticus.</title>
        <authorList>
            <person name="Pang Y."/>
            <person name="Guo X."/>
            <person name="Tian X."/>
            <person name="Liu F."/>
            <person name="Wang L."/>
            <person name="Wu J."/>
            <person name="Zhang S."/>
            <person name="Li S."/>
            <person name="Liu B."/>
        </authorList>
    </citation>
    <scope>NUCLEOTIDE SEQUENCE</scope>
    <source>
        <strain evidence="2">G3569</strain>
    </source>
</reference>
<evidence type="ECO:0000259" key="1">
    <source>
        <dbReference type="Pfam" id="PF00535"/>
    </source>
</evidence>
<keyword evidence="2" id="KW-0808">Transferase</keyword>
<protein>
    <submittedName>
        <fullName evidence="2">Glycosyl transferase family protein</fullName>
    </submittedName>
</protein>
<gene>
    <name evidence="2" type="primary">wfeI</name>
</gene>
<name>A0A5P4S7F8_VIBPH</name>
<accession>A0A5P4S7F8</accession>
<dbReference type="AlphaFoldDB" id="A0A5P4S7F8"/>
<dbReference type="CDD" id="cd00761">
    <property type="entry name" value="Glyco_tranf_GTA_type"/>
    <property type="match status" value="1"/>
</dbReference>
<dbReference type="SUPFAM" id="SSF53448">
    <property type="entry name" value="Nucleotide-diphospho-sugar transferases"/>
    <property type="match status" value="1"/>
</dbReference>
<proteinExistence type="predicted"/>
<sequence length="255" mass="29714">MILAVNDLVSIIMPSYNSEFTIPESIDSVIYQKYSDWELIIVDDRSTDNTWQVIQKYADKYENIHAYQNKKNLGAGASRNFAIEKARGRFIAFLDSDDLWTEDKLAEQIPFMLENNYSLTYTHYSRFNSEEELSVVTAPEYTTYKKLMYSNVIGCLTAVYDTQALGKRYMPLIRKRQDMGLWLDILKDTPKAYCLPKPLAKYRMDSGMTANKFSVLSYQWKFYRDVVGLSLPRSLFTFSVYAVKGTMKHRTKRKS</sequence>
<dbReference type="PANTHER" id="PTHR22916:SF3">
    <property type="entry name" value="UDP-GLCNAC:BETAGAL BETA-1,3-N-ACETYLGLUCOSAMINYLTRANSFERASE-LIKE PROTEIN 1"/>
    <property type="match status" value="1"/>
</dbReference>
<dbReference type="PANTHER" id="PTHR22916">
    <property type="entry name" value="GLYCOSYLTRANSFERASE"/>
    <property type="match status" value="1"/>
</dbReference>
<feature type="domain" description="Glycosyltransferase 2-like" evidence="1">
    <location>
        <begin position="10"/>
        <end position="133"/>
    </location>
</feature>
<dbReference type="EMBL" id="MK482093">
    <property type="protein sequence ID" value="QFC18289.1"/>
    <property type="molecule type" value="Genomic_DNA"/>
</dbReference>
<dbReference type="InterPro" id="IPR029044">
    <property type="entry name" value="Nucleotide-diphossugar_trans"/>
</dbReference>